<dbReference type="Gene3D" id="2.60.40.10">
    <property type="entry name" value="Immunoglobulins"/>
    <property type="match status" value="8"/>
</dbReference>
<evidence type="ECO:0000313" key="5">
    <source>
        <dbReference type="Proteomes" id="UP000321734"/>
    </source>
</evidence>
<dbReference type="Proteomes" id="UP000321734">
    <property type="component" value="Unassembled WGS sequence"/>
</dbReference>
<dbReference type="SUPFAM" id="SSF49299">
    <property type="entry name" value="PKD domain"/>
    <property type="match status" value="3"/>
</dbReference>
<dbReference type="Gene3D" id="2.60.120.200">
    <property type="match status" value="1"/>
</dbReference>
<dbReference type="EMBL" id="VORX01000009">
    <property type="protein sequence ID" value="TXE05781.1"/>
    <property type="molecule type" value="Genomic_DNA"/>
</dbReference>
<dbReference type="InterPro" id="IPR026444">
    <property type="entry name" value="Secre_tail"/>
</dbReference>
<keyword evidence="5" id="KW-1185">Reference proteome</keyword>
<dbReference type="SMART" id="SM00409">
    <property type="entry name" value="IG"/>
    <property type="match status" value="8"/>
</dbReference>
<dbReference type="RefSeq" id="WP_146894035.1">
    <property type="nucleotide sequence ID" value="NZ_VORX01000009.1"/>
</dbReference>
<reference evidence="4 5" key="1">
    <citation type="submission" date="2019-08" db="EMBL/GenBank/DDBJ databases">
        <title>Genome sequence of Gelidibacter salicanalis IC162T.</title>
        <authorList>
            <person name="Bowman J.P."/>
        </authorList>
    </citation>
    <scope>NUCLEOTIDE SEQUENCE [LARGE SCALE GENOMIC DNA]</scope>
    <source>
        <strain evidence="4 5">IC162</strain>
    </source>
</reference>
<dbReference type="SUPFAM" id="SSF48726">
    <property type="entry name" value="Immunoglobulin"/>
    <property type="match status" value="1"/>
</dbReference>
<dbReference type="OrthoDB" id="2582440at2"/>
<dbReference type="InterPro" id="IPR013783">
    <property type="entry name" value="Ig-like_fold"/>
</dbReference>
<feature type="region of interest" description="Disordered" evidence="2">
    <location>
        <begin position="2441"/>
        <end position="2462"/>
    </location>
</feature>
<evidence type="ECO:0000313" key="4">
    <source>
        <dbReference type="EMBL" id="TXE05781.1"/>
    </source>
</evidence>
<dbReference type="NCBIfam" id="TIGR04183">
    <property type="entry name" value="Por_Secre_tail"/>
    <property type="match status" value="1"/>
</dbReference>
<comment type="caution">
    <text evidence="4">The sequence shown here is derived from an EMBL/GenBank/DDBJ whole genome shotgun (WGS) entry which is preliminary data.</text>
</comment>
<dbReference type="SUPFAM" id="SSF49899">
    <property type="entry name" value="Concanavalin A-like lectins/glucanases"/>
    <property type="match status" value="1"/>
</dbReference>
<protein>
    <submittedName>
        <fullName evidence="4">T9SS type A sorting domain-containing protein</fullName>
    </submittedName>
</protein>
<evidence type="ECO:0000256" key="1">
    <source>
        <dbReference type="ARBA" id="ARBA00022729"/>
    </source>
</evidence>
<dbReference type="InterPro" id="IPR003599">
    <property type="entry name" value="Ig_sub"/>
</dbReference>
<dbReference type="InterPro" id="IPR007110">
    <property type="entry name" value="Ig-like_dom"/>
</dbReference>
<proteinExistence type="predicted"/>
<dbReference type="InterPro" id="IPR036179">
    <property type="entry name" value="Ig-like_dom_sf"/>
</dbReference>
<dbReference type="PROSITE" id="PS50835">
    <property type="entry name" value="IG_LIKE"/>
    <property type="match status" value="1"/>
</dbReference>
<dbReference type="GO" id="GO:0004553">
    <property type="term" value="F:hydrolase activity, hydrolyzing O-glycosyl compounds"/>
    <property type="evidence" value="ECO:0007669"/>
    <property type="project" value="UniProtKB-ARBA"/>
</dbReference>
<accession>A0A5C7ABK3</accession>
<sequence length="3609" mass="372799">MKNFYLFTISYILLALLAYPSFSKTKVDATIYTSTEINRDTYYGFKIETVKPRFKGLDVSGFTSSQYLFINRFQSKTLKQETHTLLNAWATYQAFSLSSLFYSKMILEDSARPYACSATVTISSDATNNTICAGNSVIFTATSVNGGSAPKYQWQVNAVNVGTSSTINTFTPPQPLQNGHVVTVILTSDLVDCGTLNTVSDNLTIAVNPIPSAPTAGNDGPVCEGGIIHLTAGTINGATYSWIGPNSFTSTDQNPTVSGASAAMAGTYNVTATVSGCTSNAGSTNVIVNPIPSAPTASSNGPVCEGGTIELTASFITGATYYWTGPNNFTSTAQNPIISGATAPMDGIYSVSATVSGCTSEAANTSVIVNPIPSAPVANNAGPVCAGGTINLTASTIADATYSWIGPNGFTSTAQNPVITNAAAAMAGIYNVTATVSGCTSSIGTTTVVVNPIPSAPTAGSNGPVCVGGTINLTASTFAGAIYSWTGPGGFSSSTQNPSISVATAAMNGTYSVTATVSGCTSIAGTTEVIVNPIPTAPTAGSNGPVCVGETINLTATAISGATYSWTGPNNFTSTAQSPSISVASAAMAGNYNVTATVSGSGCTSNVGTINVVVNPIPSAPTTISNISVCANGTINLTASTISGATYSWTGPNGFTSNTQNPSISSATGATAGNYNVTATVSGCTSGVATTTVVVNPTVTPTVSITSSSTSICATAPSGSTPVTFTATPVNGGTSPSYQWKNGTTSVGTNSPTYVANSLAIGSQISVVMTSSATCTSSATATSDIIPMTSYTPPTKPVFVASSGNVNVKSGICPPASGLIYRVNSDDNISNYDWSIPNGWVITNGAGTNTITVDVTGAAGSGGNYNIRANAKNTCGTSSQETLVVSVNKSASLYAGLDASICMGGSIALSGENNGYANKFNWTANPAVGAFSNSTDLKPTYTPPASYTGIIKLSFISTQEPGNVNCPVVADEMILTVNAPPAITAQPSIASQTLCLNTAATQLSVTATGAGLTYQWYSNTTNSNTGGISLGAGATSSTYTPKTNAVGALYYYVTVSGTCTPALTSSVSGKVTVNAPPAITGQPSTTPQTLCLNATATQLSVTATGAGTTIQWYSNTAKSNSGGTSLGSGANSSTYTPSTNAAGTLYYYAVVSGTCTPPVTSNVSGLVTVNAPPAITGQPSTTPQTLCLNDAPTELSVTATGTGLKYQWYSNTANSNSGGTSLGAGATSSTYTPLASAAGTLYYYYVIVSGTCTPPVTSSVSGLVTVNSAPAITVQPSISAQTLCLNESATELSITATGAGRMYQWYSNTTNSNSGGTSLGAGATSATYTPLASAAGTLYYYVIVSGTCTPPVSSNVSGAVTVSTAAAITVQPSTTAQTLCLNAAATQLSVTATGAGLKYQWYSNTANSNSGGTSLGASATSATYTPLTSTAGTLYYYVSVSGTCAPPETSNVSGLVTVNAAPAITTQPSSTSQTLCLNGAATELSVTATGPGLSYQWYSNTANSNSGGTSLGAGATSENYTPKTTASGTLYYYVIVSGTCTPPVKSNVSGSVTVNAPPAITGQPATSQTICSGFSVSFSVSATGSGISYQWQKGGTNIAGATASTYTINNTILGDAGTYTVVVKGISPCGNVTSTDAVLNVNEDIKIDNQPTTPQTICEGSSTTMSVAATGTGLSYQWRKGGFPISNGGNITGATTNTLTFTGATESNSGSYDVVVSATDGTCLQTISKPANLKVNPNNTITLTSAVNTDNQTLCINTTLTEIKYATTGATGALFSGLPAGITGTWANNTVKINGIATEVGGPFNYTVTLTGGCGDAEITGTINVDPFNTITLTSASGTNAQSVCINTPLTDITYATTGATGATFSGLPAGVTGTWINNTVKISGTPTVVDGPTNYTVTLTGGCSVAPMTGTINVDPTNSITLTSASGTDAQSVCINTSLTDITYATTGATGATFSGLPAGVTGTWVNNTVKISGTPTAEDGPTTYTVTLTGGCSVAPITGTINVDPTNSFTLTSASDTDAQSVCKNTPLTDITYATTGATGATFSGLPAGVTGTWVNNTVKISGTPTAAGGPTTYTVTLTGGCSIEPIAGTINVDPTNTFSLTSASTSTAQSVCIDTQITNITYATTGATGASFSGLPAGVTGAWSGNIVTISGKPTEVGSFDYTVTLTGGCIGEKPKGTITVKPSNTITLTSASGTNAQSLCVNTPLTDITYVTTGATGASFSGLPAGVTGTWVNNIVKISGTPTAAGGPTIYTITLTGGCSVESITGTIKIDPKPVGGELLFSGLNKATYLVCHNATSGSARAIELTGATGSVVKWQTTDNPSVPTSWTDIPNTENTYSYSGYSGLTKTTLFRAVISSGSCGLTYSKFAVISVIPADIKPSPVQASFSEVCFGTQVKLTSQLNYSTSTQIAGGGSFNNANPTGWIIDEDPGNNFPANGNNTRPNRWSETNDHPFDTRDGSITFDSGDKKFAIVSGKNLSTMETPTFNTFGLSEATLRFQEAFIMNPNTTMKIELSLDGGENYTIVLRDGPFNIEADGVARTKNYGNFSGNIRSFDLSQYVGLANLKIKFTFDGRNDPNNDLRSIWAIDNIAIANPPLNIASVWTYTNAQGEVITVNNQQNITVTPDKIGLNTYTITSFIVTDDGSECRSADPNNSETVSIYVFDKYTSTAKAPSPAACGKNDFQLEAQLKGLKQGSSLTFPTPDGYDAPFWEVVGIAPTDYSFSNPDSNDTSDPIKNPNAIFNALNEGAYTLRWTMSRSVNDIRVNPCPPVYTSIVINVQNCIALDFDGVDDFVDIGDYTGNYSIEAWIRPEASTGTIISTKNREINMSNLPTVIPNTRWYHIAVDSNGQLYLDGINTGTTISASGTSRSFIGAKWTPPNATNFFSGWIEEVRIWNGNISQDQIRFLMNQRLQSGANIGVEIPMPAPGLPYTNLVGYYKLLSNNILSGGYTPNLASTANGKLRNMTTLQENSAPLPYVTKADGSWNTIGAGTPWSYGDSVWDYPNSTGFNNTPIDWNIVRTSNNILSGDKDITVLGLLVDANKLSIKDPTVTIKPEENDGQGLRVTHYLKLNGIIDLVGESQLIQDEGGILDPASTGNIKRDQQGTGNLYNYNYWGSPVVSQGGAANSFTIASVLKDGTSSASPGTITWTTGRDGTPGPPIQISSRWLTTYANSVSNTYSAWVRINEGTVINSGLGYTMKGSGATTATQNYVFIGKPNNGTITNLISAGNDALIGNPYPSAIDADEFIKDNISSLGNVSLKFWDHFGVNNTHILREYEGGYATYNLSGGIMAVKPLPTADGVVIVGGNGVKRPGRYIPVGQGFFVSADSTKGGDIIFKNSQRVFQREVDGSSIFLRGVDGGKSGGSNYKTNTPKKDSIKRIRLEFKSPEGGIRPLLLGFVPNNLATDGVDYGYDAVNRDAFPNDLSWLINESKYIIQGVGAFEDTKKFPFAMQLSKDGAIEIKLTELENFSEDIAVYIYDSLLDTYHQINNTSFEISLSAGNYDKRFYLAFKDDNTLSIIDEDFKNVVVKFLQNTDEIFIQTPNEVHVKQVYLVNIIGQTVQAWNATNTTISNEMKIPVRNLPDGNYVIKIQTDTGIVNKKIVLKF</sequence>
<dbReference type="InterPro" id="IPR035986">
    <property type="entry name" value="PKD_dom_sf"/>
</dbReference>
<evidence type="ECO:0000256" key="2">
    <source>
        <dbReference type="SAM" id="MobiDB-lite"/>
    </source>
</evidence>
<dbReference type="Pfam" id="PF19408">
    <property type="entry name" value="PKD_6"/>
    <property type="match status" value="1"/>
</dbReference>
<organism evidence="4 5">
    <name type="scientific">Gelidibacter salicanalis</name>
    <dbReference type="NCBI Taxonomy" id="291193"/>
    <lineage>
        <taxon>Bacteria</taxon>
        <taxon>Pseudomonadati</taxon>
        <taxon>Bacteroidota</taxon>
        <taxon>Flavobacteriia</taxon>
        <taxon>Flavobacteriales</taxon>
        <taxon>Flavobacteriaceae</taxon>
        <taxon>Gelidibacter</taxon>
    </lineage>
</organism>
<dbReference type="Gene3D" id="2.60.40.2700">
    <property type="match status" value="2"/>
</dbReference>
<keyword evidence="1" id="KW-0732">Signal</keyword>
<dbReference type="SMART" id="SM00089">
    <property type="entry name" value="PKD"/>
    <property type="match status" value="7"/>
</dbReference>
<feature type="domain" description="Ig-like" evidence="3">
    <location>
        <begin position="1558"/>
        <end position="1633"/>
    </location>
</feature>
<name>A0A5C7ABK3_9FLAO</name>
<dbReference type="InterPro" id="IPR013320">
    <property type="entry name" value="ConA-like_dom_sf"/>
</dbReference>
<feature type="compositionally biased region" description="Polar residues" evidence="2">
    <location>
        <begin position="2441"/>
        <end position="2450"/>
    </location>
</feature>
<evidence type="ECO:0000259" key="3">
    <source>
        <dbReference type="PROSITE" id="PS50835"/>
    </source>
</evidence>
<dbReference type="InterPro" id="IPR045829">
    <property type="entry name" value="PKD_6"/>
</dbReference>
<feature type="compositionally biased region" description="Basic and acidic residues" evidence="2">
    <location>
        <begin position="2451"/>
        <end position="2461"/>
    </location>
</feature>
<gene>
    <name evidence="4" type="ORF">ES711_14530</name>
</gene>
<dbReference type="InterPro" id="IPR022409">
    <property type="entry name" value="PKD/Chitinase_dom"/>
</dbReference>
<dbReference type="GO" id="GO:0005975">
    <property type="term" value="P:carbohydrate metabolic process"/>
    <property type="evidence" value="ECO:0007669"/>
    <property type="project" value="UniProtKB-ARBA"/>
</dbReference>